<protein>
    <submittedName>
        <fullName evidence="8">NADH:ubiquinone oxidoreductase</fullName>
    </submittedName>
</protein>
<dbReference type="AlphaFoldDB" id="A0A939C637"/>
<accession>A0A939C637</accession>
<evidence type="ECO:0000256" key="5">
    <source>
        <dbReference type="ARBA" id="ARBA00023136"/>
    </source>
</evidence>
<evidence type="ECO:0000313" key="8">
    <source>
        <dbReference type="EMBL" id="MBN2067023.1"/>
    </source>
</evidence>
<feature type="domain" description="NADH-Ubiquinone oxidoreductase (complex I) chain 5 N-terminal" evidence="7">
    <location>
        <begin position="79"/>
        <end position="126"/>
    </location>
</feature>
<comment type="subcellular location">
    <subcellularLocation>
        <location evidence="1">Cell membrane</location>
        <topology evidence="1">Multi-pass membrane protein</topology>
    </subcellularLocation>
</comment>
<feature type="non-terminal residue" evidence="8">
    <location>
        <position position="161"/>
    </location>
</feature>
<evidence type="ECO:0000256" key="3">
    <source>
        <dbReference type="ARBA" id="ARBA00022692"/>
    </source>
</evidence>
<dbReference type="InterPro" id="IPR001516">
    <property type="entry name" value="Proton_antipo_N"/>
</dbReference>
<evidence type="ECO:0000259" key="7">
    <source>
        <dbReference type="Pfam" id="PF00662"/>
    </source>
</evidence>
<keyword evidence="3 6" id="KW-0812">Transmembrane</keyword>
<sequence>MIQQELLLLHSPALLIALPLLAAFITPLVSKSRPWVRNLWVVLALAFTELFAAMLYLDVFSGKVHAYRVGAELPGIASSAGFPIRVILVGDALSALVALLAISISLAAAVYSWKFMQGKEGLEKFYTLLLLLAGSMAGLALTGDFFTLFVFFEIMSISSAG</sequence>
<dbReference type="PANTHER" id="PTHR42703">
    <property type="entry name" value="NADH DEHYDROGENASE"/>
    <property type="match status" value="1"/>
</dbReference>
<keyword evidence="2" id="KW-1003">Cell membrane</keyword>
<feature type="transmembrane region" description="Helical" evidence="6">
    <location>
        <begin position="39"/>
        <end position="57"/>
    </location>
</feature>
<name>A0A939C637_9ARCH</name>
<evidence type="ECO:0000256" key="1">
    <source>
        <dbReference type="ARBA" id="ARBA00004651"/>
    </source>
</evidence>
<evidence type="ECO:0000256" key="6">
    <source>
        <dbReference type="SAM" id="Phobius"/>
    </source>
</evidence>
<feature type="transmembrane region" description="Helical" evidence="6">
    <location>
        <begin position="94"/>
        <end position="113"/>
    </location>
</feature>
<gene>
    <name evidence="8" type="ORF">JW744_00990</name>
</gene>
<dbReference type="Proteomes" id="UP000809243">
    <property type="component" value="Unassembled WGS sequence"/>
</dbReference>
<reference evidence="8" key="1">
    <citation type="submission" date="2021-01" db="EMBL/GenBank/DDBJ databases">
        <title>Active Sulfur Cycling in an Early Earth Analoge.</title>
        <authorList>
            <person name="Hahn C.R."/>
            <person name="Youssef N.H."/>
            <person name="Elshahed M."/>
        </authorList>
    </citation>
    <scope>NUCLEOTIDE SEQUENCE</scope>
    <source>
        <strain evidence="8">Zod_Metabat.1151</strain>
    </source>
</reference>
<evidence type="ECO:0000313" key="9">
    <source>
        <dbReference type="Proteomes" id="UP000809243"/>
    </source>
</evidence>
<feature type="transmembrane region" description="Helical" evidence="6">
    <location>
        <begin position="125"/>
        <end position="152"/>
    </location>
</feature>
<dbReference type="Pfam" id="PF00662">
    <property type="entry name" value="Proton_antipo_N"/>
    <property type="match status" value="1"/>
</dbReference>
<keyword evidence="5 6" id="KW-0472">Membrane</keyword>
<evidence type="ECO:0000256" key="2">
    <source>
        <dbReference type="ARBA" id="ARBA00022475"/>
    </source>
</evidence>
<organism evidence="8 9">
    <name type="scientific">Candidatus Iainarchaeum sp</name>
    <dbReference type="NCBI Taxonomy" id="3101447"/>
    <lineage>
        <taxon>Archaea</taxon>
        <taxon>Candidatus Iainarchaeota</taxon>
        <taxon>Candidatus Iainarchaeia</taxon>
        <taxon>Candidatus Iainarchaeales</taxon>
        <taxon>Candidatus Iainarchaeaceae</taxon>
        <taxon>Candidatus Iainarchaeum</taxon>
    </lineage>
</organism>
<proteinExistence type="predicted"/>
<dbReference type="PANTHER" id="PTHR42703:SF1">
    <property type="entry name" value="NA(+)_H(+) ANTIPORTER SUBUNIT D1"/>
    <property type="match status" value="1"/>
</dbReference>
<dbReference type="EMBL" id="JAFGDB010000015">
    <property type="protein sequence ID" value="MBN2067023.1"/>
    <property type="molecule type" value="Genomic_DNA"/>
</dbReference>
<keyword evidence="4 6" id="KW-1133">Transmembrane helix</keyword>
<dbReference type="InterPro" id="IPR050586">
    <property type="entry name" value="CPA3_Na-H_Antiporter_D"/>
</dbReference>
<evidence type="ECO:0000256" key="4">
    <source>
        <dbReference type="ARBA" id="ARBA00022989"/>
    </source>
</evidence>
<comment type="caution">
    <text evidence="8">The sequence shown here is derived from an EMBL/GenBank/DDBJ whole genome shotgun (WGS) entry which is preliminary data.</text>
</comment>
<dbReference type="GO" id="GO:0005886">
    <property type="term" value="C:plasma membrane"/>
    <property type="evidence" value="ECO:0007669"/>
    <property type="project" value="UniProtKB-SubCell"/>
</dbReference>